<dbReference type="InterPro" id="IPR007404">
    <property type="entry name" value="YdjM-like"/>
</dbReference>
<dbReference type="InterPro" id="IPR053170">
    <property type="entry name" value="Transcription_regulator"/>
</dbReference>
<feature type="transmembrane region" description="Helical" evidence="1">
    <location>
        <begin position="132"/>
        <end position="155"/>
    </location>
</feature>
<dbReference type="EMBL" id="AP023366">
    <property type="protein sequence ID" value="BCJ87232.1"/>
    <property type="molecule type" value="Genomic_DNA"/>
</dbReference>
<keyword evidence="1" id="KW-0472">Membrane</keyword>
<sequence length="329" mass="37344">MDTASHFLIGVGLGGLAHLSPLVATNPVLGTAITIGTVIASEAPDFDYVYKWKGQAAYLKNHRGITHSIPALLIWPTVITFCMLPFFTGIDGWLLWLWCLIAVCIHVGLDVLNTYGTQALRPFSEKWLSKDILMILDPFIFITQLAGILLWAFGIFSPGPMFGWIDGVTLVYILIRAVYHRRLVRMVANQMAPGGTPFVRVIPTFRFWGWQVIVETEEQFLLGKIQNGSFVKEMTLQKLVDGLDYPLNMKSEVADAFLYFAQSVYRQVEETDGKIRLKLTDLRFRFGDSFPFSAIVEMTPDGHVENQYLGWSRRNEQGEKIRLKEFLKK</sequence>
<dbReference type="PANTHER" id="PTHR40031:SF1">
    <property type="entry name" value="MEMBRANE-BOUND METAL-DEPENDENT HYDROLASE"/>
    <property type="match status" value="1"/>
</dbReference>
<dbReference type="KEGG" id="eff:skT53_22170"/>
<keyword evidence="1" id="KW-1133">Transmembrane helix</keyword>
<evidence type="ECO:0000256" key="1">
    <source>
        <dbReference type="SAM" id="Phobius"/>
    </source>
</evidence>
<evidence type="ECO:0000313" key="3">
    <source>
        <dbReference type="Proteomes" id="UP000593802"/>
    </source>
</evidence>
<evidence type="ECO:0008006" key="4">
    <source>
        <dbReference type="Google" id="ProtNLM"/>
    </source>
</evidence>
<feature type="transmembrane region" description="Helical" evidence="1">
    <location>
        <begin position="161"/>
        <end position="179"/>
    </location>
</feature>
<keyword evidence="3" id="KW-1185">Reference proteome</keyword>
<dbReference type="Pfam" id="PF04307">
    <property type="entry name" value="YdjM"/>
    <property type="match status" value="1"/>
</dbReference>
<dbReference type="AlphaFoldDB" id="A0A7I8DD74"/>
<dbReference type="PANTHER" id="PTHR40031">
    <property type="entry name" value="HYPOTHETICAL MEMBRANE SPANNING PROTEIN"/>
    <property type="match status" value="1"/>
</dbReference>
<organism evidence="2 3">
    <name type="scientific">Effusibacillus dendaii</name>
    <dbReference type="NCBI Taxonomy" id="2743772"/>
    <lineage>
        <taxon>Bacteria</taxon>
        <taxon>Bacillati</taxon>
        <taxon>Bacillota</taxon>
        <taxon>Bacilli</taxon>
        <taxon>Bacillales</taxon>
        <taxon>Alicyclobacillaceae</taxon>
        <taxon>Effusibacillus</taxon>
    </lineage>
</organism>
<keyword evidence="1" id="KW-0812">Transmembrane</keyword>
<name>A0A7I8DD74_9BACL</name>
<feature type="transmembrane region" description="Helical" evidence="1">
    <location>
        <begin position="69"/>
        <end position="87"/>
    </location>
</feature>
<reference evidence="2 3" key="1">
    <citation type="submission" date="2020-08" db="EMBL/GenBank/DDBJ databases">
        <title>Complete Genome Sequence of Effusibacillus dendaii Strain skT53, Isolated from Farmland soil.</title>
        <authorList>
            <person name="Konishi T."/>
            <person name="Kawasaki H."/>
        </authorList>
    </citation>
    <scope>NUCLEOTIDE SEQUENCE [LARGE SCALE GENOMIC DNA]</scope>
    <source>
        <strain evidence="3">skT53</strain>
    </source>
</reference>
<feature type="transmembrane region" description="Helical" evidence="1">
    <location>
        <begin position="93"/>
        <end position="112"/>
    </location>
</feature>
<accession>A0A7I8DD74</accession>
<gene>
    <name evidence="2" type="primary">yfhP</name>
    <name evidence="2" type="ORF">skT53_22170</name>
</gene>
<proteinExistence type="predicted"/>
<evidence type="ECO:0000313" key="2">
    <source>
        <dbReference type="EMBL" id="BCJ87232.1"/>
    </source>
</evidence>
<dbReference type="Proteomes" id="UP000593802">
    <property type="component" value="Chromosome"/>
</dbReference>
<protein>
    <recommendedName>
        <fullName evidence="4">Metal-dependent hydrolase</fullName>
    </recommendedName>
</protein>
<dbReference type="RefSeq" id="WP_200757005.1">
    <property type="nucleotide sequence ID" value="NZ_AP023366.1"/>
</dbReference>